<dbReference type="InterPro" id="IPR050815">
    <property type="entry name" value="TF_fung"/>
</dbReference>
<proteinExistence type="predicted"/>
<dbReference type="InterPro" id="IPR001138">
    <property type="entry name" value="Zn2Cys6_DnaBD"/>
</dbReference>
<evidence type="ECO:0000256" key="2">
    <source>
        <dbReference type="ARBA" id="ARBA00022723"/>
    </source>
</evidence>
<dbReference type="PROSITE" id="PS00463">
    <property type="entry name" value="ZN2_CY6_FUNGAL_1"/>
    <property type="match status" value="1"/>
</dbReference>
<feature type="domain" description="Zn(2)-C6 fungal-type" evidence="6">
    <location>
        <begin position="4"/>
        <end position="36"/>
    </location>
</feature>
<evidence type="ECO:0000256" key="1">
    <source>
        <dbReference type="ARBA" id="ARBA00004123"/>
    </source>
</evidence>
<dbReference type="SMART" id="SM00066">
    <property type="entry name" value="GAL4"/>
    <property type="match status" value="2"/>
</dbReference>
<keyword evidence="5" id="KW-0539">Nucleus</keyword>
<evidence type="ECO:0000259" key="6">
    <source>
        <dbReference type="PROSITE" id="PS50048"/>
    </source>
</evidence>
<keyword evidence="8" id="KW-1185">Reference proteome</keyword>
<evidence type="ECO:0000313" key="7">
    <source>
        <dbReference type="EMBL" id="KAH9834094.1"/>
    </source>
</evidence>
<dbReference type="GeneID" id="72005070"/>
<accession>A0ABQ8KAM8</accession>
<dbReference type="CDD" id="cd12148">
    <property type="entry name" value="fungal_TF_MHR"/>
    <property type="match status" value="1"/>
</dbReference>
<dbReference type="PANTHER" id="PTHR47338">
    <property type="entry name" value="ZN(II)2CYS6 TRANSCRIPTION FACTOR (EUROFUNG)-RELATED"/>
    <property type="match status" value="1"/>
</dbReference>
<keyword evidence="3" id="KW-0805">Transcription regulation</keyword>
<dbReference type="PANTHER" id="PTHR47338:SF20">
    <property type="entry name" value="ZN(II)2CYS6 TRANSCRIPTION FACTOR (EUROFUNG)"/>
    <property type="match status" value="1"/>
</dbReference>
<dbReference type="Pfam" id="PF00172">
    <property type="entry name" value="Zn_clus"/>
    <property type="match status" value="2"/>
</dbReference>
<keyword evidence="2" id="KW-0479">Metal-binding</keyword>
<organism evidence="7 8">
    <name type="scientific">Rhodofomes roseus</name>
    <dbReference type="NCBI Taxonomy" id="34475"/>
    <lineage>
        <taxon>Eukaryota</taxon>
        <taxon>Fungi</taxon>
        <taxon>Dikarya</taxon>
        <taxon>Basidiomycota</taxon>
        <taxon>Agaricomycotina</taxon>
        <taxon>Agaricomycetes</taxon>
        <taxon>Polyporales</taxon>
        <taxon>Rhodofomes</taxon>
    </lineage>
</organism>
<gene>
    <name evidence="7" type="ORF">C8Q71DRAFT_771053</name>
</gene>
<comment type="subcellular location">
    <subcellularLocation>
        <location evidence="1">Nucleus</location>
    </subcellularLocation>
</comment>
<evidence type="ECO:0000256" key="4">
    <source>
        <dbReference type="ARBA" id="ARBA00023163"/>
    </source>
</evidence>
<dbReference type="EMBL" id="JADCUA010000016">
    <property type="protein sequence ID" value="KAH9834094.1"/>
    <property type="molecule type" value="Genomic_DNA"/>
</dbReference>
<dbReference type="Gene3D" id="4.10.240.10">
    <property type="entry name" value="Zn(2)-C6 fungal-type DNA-binding domain"/>
    <property type="match status" value="2"/>
</dbReference>
<feature type="domain" description="Zn(2)-C6 fungal-type" evidence="6">
    <location>
        <begin position="54"/>
        <end position="86"/>
    </location>
</feature>
<dbReference type="InterPro" id="IPR036864">
    <property type="entry name" value="Zn2-C6_fun-type_DNA-bd_sf"/>
</dbReference>
<dbReference type="RefSeq" id="XP_047776750.1">
    <property type="nucleotide sequence ID" value="XM_047924338.1"/>
</dbReference>
<name>A0ABQ8KAM8_9APHY</name>
<reference evidence="7 8" key="1">
    <citation type="journal article" date="2021" name="Environ. Microbiol.">
        <title>Gene family expansions and transcriptome signatures uncover fungal adaptations to wood decay.</title>
        <authorList>
            <person name="Hage H."/>
            <person name="Miyauchi S."/>
            <person name="Viragh M."/>
            <person name="Drula E."/>
            <person name="Min B."/>
            <person name="Chaduli D."/>
            <person name="Navarro D."/>
            <person name="Favel A."/>
            <person name="Norest M."/>
            <person name="Lesage-Meessen L."/>
            <person name="Balint B."/>
            <person name="Merenyi Z."/>
            <person name="de Eugenio L."/>
            <person name="Morin E."/>
            <person name="Martinez A.T."/>
            <person name="Baldrian P."/>
            <person name="Stursova M."/>
            <person name="Martinez M.J."/>
            <person name="Novotny C."/>
            <person name="Magnuson J.K."/>
            <person name="Spatafora J.W."/>
            <person name="Maurice S."/>
            <person name="Pangilinan J."/>
            <person name="Andreopoulos W."/>
            <person name="LaButti K."/>
            <person name="Hundley H."/>
            <person name="Na H."/>
            <person name="Kuo A."/>
            <person name="Barry K."/>
            <person name="Lipzen A."/>
            <person name="Henrissat B."/>
            <person name="Riley R."/>
            <person name="Ahrendt S."/>
            <person name="Nagy L.G."/>
            <person name="Grigoriev I.V."/>
            <person name="Martin F."/>
            <person name="Rosso M.N."/>
        </authorList>
    </citation>
    <scope>NUCLEOTIDE SEQUENCE [LARGE SCALE GENOMIC DNA]</scope>
    <source>
        <strain evidence="7 8">CIRM-BRFM 1785</strain>
    </source>
</reference>
<comment type="caution">
    <text evidence="7">The sequence shown here is derived from an EMBL/GenBank/DDBJ whole genome shotgun (WGS) entry which is preliminary data.</text>
</comment>
<dbReference type="Proteomes" id="UP000814176">
    <property type="component" value="Unassembled WGS sequence"/>
</dbReference>
<evidence type="ECO:0000256" key="3">
    <source>
        <dbReference type="ARBA" id="ARBA00023015"/>
    </source>
</evidence>
<keyword evidence="4" id="KW-0804">Transcription</keyword>
<protein>
    <recommendedName>
        <fullName evidence="6">Zn(2)-C6 fungal-type domain-containing protein</fullName>
    </recommendedName>
</protein>
<sequence>MSTTCSACRSRKVRCDGVSPVCGPCSKARRPIECVYIDTTPSEPKGPLLQKGNACLACRRKKKKCDAKRPYCTTCKVIGKQHECLYEDNVQRHITEALMARTRELETRLAVYEGQSQALSPDTPGNVIQADDVLSLTLPPSLQLPLVPDESGILDDASPDIISNLGAIQGPDTSEHFIPSNGSTPSSSASSSHTLVSLQELSDYRATFLAHHCQLGVSLTDAKLQAIASGDISGTHIHPVLVYAAQVIGCCFWQLQHRITLNSAVETTQLKLVERAMIDTPPPIARLQVHCILAIYFLLKRQMREGREQLMKAAQVTLHNNLRFDTHMAEAFATLEHTIDDAQEQICALSQLMYLDKASTMVLNDPSLLTDDYDRQFQSLPYMFPHMTKNNLVVLRARSVALLQESRRLAARWTELILNLGTFDPQATLDEQTKWYEDYWGHLEDVLEHNSTLTVSTLKSSFGGHRELELTLKMCTIMSLTAAAELHRLLASHHPDSRAKCLSTALEVVSITKELRDDDYHFLDPILGTCWSMVAALLEEQRPHVEEHAQLKTSFNIILNSASKLGLALPYMERSLVNINNVAPACDDSQIQLSDLSMFNA</sequence>
<evidence type="ECO:0000313" key="8">
    <source>
        <dbReference type="Proteomes" id="UP000814176"/>
    </source>
</evidence>
<evidence type="ECO:0000256" key="5">
    <source>
        <dbReference type="ARBA" id="ARBA00023242"/>
    </source>
</evidence>
<dbReference type="CDD" id="cd00067">
    <property type="entry name" value="GAL4"/>
    <property type="match status" value="2"/>
</dbReference>
<dbReference type="PROSITE" id="PS50048">
    <property type="entry name" value="ZN2_CY6_FUNGAL_2"/>
    <property type="match status" value="2"/>
</dbReference>
<dbReference type="SUPFAM" id="SSF57701">
    <property type="entry name" value="Zn2/Cys6 DNA-binding domain"/>
    <property type="match status" value="2"/>
</dbReference>